<evidence type="ECO:0000259" key="1">
    <source>
        <dbReference type="PROSITE" id="PS50181"/>
    </source>
</evidence>
<dbReference type="SUPFAM" id="SSF81383">
    <property type="entry name" value="F-box domain"/>
    <property type="match status" value="1"/>
</dbReference>
<dbReference type="SMART" id="SM00256">
    <property type="entry name" value="FBOX"/>
    <property type="match status" value="1"/>
</dbReference>
<protein>
    <recommendedName>
        <fullName evidence="1">F-box domain-containing protein</fullName>
    </recommendedName>
</protein>
<dbReference type="InterPro" id="IPR050648">
    <property type="entry name" value="F-box_LRR-repeat"/>
</dbReference>
<proteinExistence type="predicted"/>
<name>A0AAV1WWQ6_LUPLU</name>
<dbReference type="Proteomes" id="UP001497480">
    <property type="component" value="Unassembled WGS sequence"/>
</dbReference>
<dbReference type="InterPro" id="IPR001810">
    <property type="entry name" value="F-box_dom"/>
</dbReference>
<reference evidence="2 3" key="1">
    <citation type="submission" date="2024-03" db="EMBL/GenBank/DDBJ databases">
        <authorList>
            <person name="Martinez-Hernandez J."/>
        </authorList>
    </citation>
    <scope>NUCLEOTIDE SEQUENCE [LARGE SCALE GENOMIC DNA]</scope>
</reference>
<dbReference type="InterPro" id="IPR017900">
    <property type="entry name" value="4Fe4S_Fe_S_CS"/>
</dbReference>
<sequence>MKDPSKASSSRTLEVEQTQPKSPHEALFLVLSYLNLYELLVMSQVCTLLRDAVSNDVLLWLNLVVERPLSYRLSDGILMKITSKANGRLKTLALIDCVHITDQGLQRVVQQNHLISKLYIPSCTRITPEGVLRAVEILCRESHSLTSLKINGIYNIQKEHLDLLSFHLRKNQSLEEQQKKQPIYFHERGNLSVFEKTQRIIDLEICPMCFVVRVVYDCPKGECNRRECRGCSFCILRCENCGKCLESQEIEECACGDNLCPLCWLQQTPKCSFCNKPYCKQHTSWWCNTSDPGYLCKVCEENSHGYTYTNEGQKRSSLFSYHEQIKSSFAKFKIMKRKVVVSPSLKRDTKGMI</sequence>
<feature type="domain" description="F-box" evidence="1">
    <location>
        <begin position="16"/>
        <end position="63"/>
    </location>
</feature>
<evidence type="ECO:0000313" key="2">
    <source>
        <dbReference type="EMBL" id="CAL0313835.1"/>
    </source>
</evidence>
<dbReference type="GO" id="GO:0005737">
    <property type="term" value="C:cytoplasm"/>
    <property type="evidence" value="ECO:0007669"/>
    <property type="project" value="TreeGrafter"/>
</dbReference>
<evidence type="ECO:0000313" key="3">
    <source>
        <dbReference type="Proteomes" id="UP001497480"/>
    </source>
</evidence>
<dbReference type="InterPro" id="IPR032675">
    <property type="entry name" value="LRR_dom_sf"/>
</dbReference>
<dbReference type="AlphaFoldDB" id="A0AAV1WWQ6"/>
<dbReference type="PROSITE" id="PS50181">
    <property type="entry name" value="FBOX"/>
    <property type="match status" value="1"/>
</dbReference>
<dbReference type="PROSITE" id="PS00198">
    <property type="entry name" value="4FE4S_FER_1"/>
    <property type="match status" value="1"/>
</dbReference>
<dbReference type="PANTHER" id="PTHR13382">
    <property type="entry name" value="MITOCHONDRIAL ATP SYNTHASE COUPLING FACTOR B"/>
    <property type="match status" value="1"/>
</dbReference>
<comment type="caution">
    <text evidence="2">The sequence shown here is derived from an EMBL/GenBank/DDBJ whole genome shotgun (WGS) entry which is preliminary data.</text>
</comment>
<gene>
    <name evidence="2" type="ORF">LLUT_LOCUS14895</name>
</gene>
<keyword evidence="3" id="KW-1185">Reference proteome</keyword>
<dbReference type="Pfam" id="PF12937">
    <property type="entry name" value="F-box-like"/>
    <property type="match status" value="1"/>
</dbReference>
<dbReference type="SUPFAM" id="SSF52047">
    <property type="entry name" value="RNI-like"/>
    <property type="match status" value="1"/>
</dbReference>
<dbReference type="InterPro" id="IPR036047">
    <property type="entry name" value="F-box-like_dom_sf"/>
</dbReference>
<dbReference type="Gene3D" id="3.80.10.10">
    <property type="entry name" value="Ribonuclease Inhibitor"/>
    <property type="match status" value="1"/>
</dbReference>
<dbReference type="EMBL" id="CAXHTB010000010">
    <property type="protein sequence ID" value="CAL0313835.1"/>
    <property type="molecule type" value="Genomic_DNA"/>
</dbReference>
<dbReference type="Gene3D" id="1.20.1280.50">
    <property type="match status" value="1"/>
</dbReference>
<organism evidence="2 3">
    <name type="scientific">Lupinus luteus</name>
    <name type="common">European yellow lupine</name>
    <dbReference type="NCBI Taxonomy" id="3873"/>
    <lineage>
        <taxon>Eukaryota</taxon>
        <taxon>Viridiplantae</taxon>
        <taxon>Streptophyta</taxon>
        <taxon>Embryophyta</taxon>
        <taxon>Tracheophyta</taxon>
        <taxon>Spermatophyta</taxon>
        <taxon>Magnoliopsida</taxon>
        <taxon>eudicotyledons</taxon>
        <taxon>Gunneridae</taxon>
        <taxon>Pentapetalae</taxon>
        <taxon>rosids</taxon>
        <taxon>fabids</taxon>
        <taxon>Fabales</taxon>
        <taxon>Fabaceae</taxon>
        <taxon>Papilionoideae</taxon>
        <taxon>50 kb inversion clade</taxon>
        <taxon>genistoids sensu lato</taxon>
        <taxon>core genistoids</taxon>
        <taxon>Genisteae</taxon>
        <taxon>Lupinus</taxon>
    </lineage>
</organism>
<accession>A0AAV1WWQ6</accession>
<dbReference type="PANTHER" id="PTHR13382:SF16">
    <property type="entry name" value="F-BOX PROTEIN SKIP28"/>
    <property type="match status" value="1"/>
</dbReference>